<dbReference type="SUPFAM" id="SSF58014">
    <property type="entry name" value="Coiled-coil domain of nucleotide exchange factor GrpE"/>
    <property type="match status" value="1"/>
</dbReference>
<accession>A0AAV7E6K2</accession>
<dbReference type="GO" id="GO:0051087">
    <property type="term" value="F:protein-folding chaperone binding"/>
    <property type="evidence" value="ECO:0007669"/>
    <property type="project" value="InterPro"/>
</dbReference>
<evidence type="ECO:0000256" key="9">
    <source>
        <dbReference type="SAM" id="Coils"/>
    </source>
</evidence>
<dbReference type="PANTHER" id="PTHR21237:SF40">
    <property type="entry name" value="CELL CYCLE AND APOPTOSIS REGULATOR PROTEIN 2"/>
    <property type="match status" value="1"/>
</dbReference>
<comment type="similarity">
    <text evidence="2 8">Belongs to the GrpE family.</text>
</comment>
<evidence type="ECO:0000256" key="2">
    <source>
        <dbReference type="ARBA" id="ARBA00009054"/>
    </source>
</evidence>
<reference evidence="11 12" key="1">
    <citation type="submission" date="2021-07" db="EMBL/GenBank/DDBJ databases">
        <title>The Aristolochia fimbriata genome: insights into angiosperm evolution, floral development and chemical biosynthesis.</title>
        <authorList>
            <person name="Jiao Y."/>
        </authorList>
    </citation>
    <scope>NUCLEOTIDE SEQUENCE [LARGE SCALE GENOMIC DNA]</scope>
    <source>
        <strain evidence="11">IBCAS-2021</strain>
        <tissue evidence="11">Leaf</tissue>
    </source>
</reference>
<keyword evidence="5" id="KW-0346">Stress response</keyword>
<comment type="function">
    <text evidence="7">Essential component of the PAM complex, a complex required for the translocation of transit peptide-containing proteins from the inner membrane into the mitochondrial matrix in an ATP-dependent manner.</text>
</comment>
<keyword evidence="4" id="KW-0963">Cytoplasm</keyword>
<dbReference type="GO" id="GO:0051082">
    <property type="term" value="F:unfolded protein binding"/>
    <property type="evidence" value="ECO:0007669"/>
    <property type="project" value="TreeGrafter"/>
</dbReference>
<name>A0AAV7E6K2_ARIFI</name>
<dbReference type="SUPFAM" id="SSF51064">
    <property type="entry name" value="Head domain of nucleotide exchange factor GrpE"/>
    <property type="match status" value="1"/>
</dbReference>
<evidence type="ECO:0000256" key="4">
    <source>
        <dbReference type="ARBA" id="ARBA00022490"/>
    </source>
</evidence>
<dbReference type="GO" id="GO:0005759">
    <property type="term" value="C:mitochondrial matrix"/>
    <property type="evidence" value="ECO:0007669"/>
    <property type="project" value="UniProtKB-SubCell"/>
</dbReference>
<dbReference type="CDD" id="cd00446">
    <property type="entry name" value="GrpE"/>
    <property type="match status" value="1"/>
</dbReference>
<dbReference type="Gene3D" id="2.30.22.10">
    <property type="entry name" value="Head domain of nucleotide exchange factor GrpE"/>
    <property type="match status" value="1"/>
</dbReference>
<keyword evidence="7" id="KW-0496">Mitochondrion</keyword>
<dbReference type="InterPro" id="IPR000740">
    <property type="entry name" value="GrpE"/>
</dbReference>
<dbReference type="PROSITE" id="PS01071">
    <property type="entry name" value="GRPE"/>
    <property type="match status" value="1"/>
</dbReference>
<dbReference type="PANTHER" id="PTHR21237">
    <property type="entry name" value="GRPE PROTEIN"/>
    <property type="match status" value="1"/>
</dbReference>
<proteinExistence type="inferred from homology"/>
<comment type="caution">
    <text evidence="11">The sequence shown here is derived from an EMBL/GenBank/DDBJ whole genome shotgun (WGS) entry which is preliminary data.</text>
</comment>
<dbReference type="GO" id="GO:0009507">
    <property type="term" value="C:chloroplast"/>
    <property type="evidence" value="ECO:0007669"/>
    <property type="project" value="TreeGrafter"/>
</dbReference>
<dbReference type="Proteomes" id="UP000825729">
    <property type="component" value="Unassembled WGS sequence"/>
</dbReference>
<evidence type="ECO:0000256" key="8">
    <source>
        <dbReference type="RuleBase" id="RU004478"/>
    </source>
</evidence>
<dbReference type="InterPro" id="IPR009012">
    <property type="entry name" value="GrpE_head"/>
</dbReference>
<dbReference type="GO" id="GO:0042803">
    <property type="term" value="F:protein homodimerization activity"/>
    <property type="evidence" value="ECO:0007669"/>
    <property type="project" value="InterPro"/>
</dbReference>
<evidence type="ECO:0000256" key="6">
    <source>
        <dbReference type="ARBA" id="ARBA00023186"/>
    </source>
</evidence>
<keyword evidence="6 7" id="KW-0143">Chaperone</keyword>
<evidence type="ECO:0000313" key="12">
    <source>
        <dbReference type="Proteomes" id="UP000825729"/>
    </source>
</evidence>
<protein>
    <recommendedName>
        <fullName evidence="7">GrpE protein homolog</fullName>
    </recommendedName>
</protein>
<comment type="subcellular location">
    <subcellularLocation>
        <location evidence="1">Cytoplasm</location>
    </subcellularLocation>
    <subcellularLocation>
        <location evidence="7">Mitochondrion matrix</location>
    </subcellularLocation>
</comment>
<dbReference type="PRINTS" id="PR00773">
    <property type="entry name" value="GRPEPROTEIN"/>
</dbReference>
<comment type="subunit">
    <text evidence="3">Homodimer.</text>
</comment>
<evidence type="ECO:0000256" key="10">
    <source>
        <dbReference type="SAM" id="MobiDB-lite"/>
    </source>
</evidence>
<evidence type="ECO:0000256" key="7">
    <source>
        <dbReference type="RuleBase" id="RU000640"/>
    </source>
</evidence>
<dbReference type="FunFam" id="2.30.22.10:FF:000001">
    <property type="entry name" value="Protein GrpE"/>
    <property type="match status" value="1"/>
</dbReference>
<dbReference type="NCBIfam" id="NF010741">
    <property type="entry name" value="PRK14143.1"/>
    <property type="match status" value="1"/>
</dbReference>
<dbReference type="HAMAP" id="MF_01151">
    <property type="entry name" value="GrpE"/>
    <property type="match status" value="1"/>
</dbReference>
<feature type="compositionally biased region" description="Polar residues" evidence="10">
    <location>
        <begin position="278"/>
        <end position="289"/>
    </location>
</feature>
<keyword evidence="12" id="KW-1185">Reference proteome</keyword>
<feature type="region of interest" description="Disordered" evidence="10">
    <location>
        <begin position="265"/>
        <end position="289"/>
    </location>
</feature>
<organism evidence="11 12">
    <name type="scientific">Aristolochia fimbriata</name>
    <name type="common">White veined hardy Dutchman's pipe vine</name>
    <dbReference type="NCBI Taxonomy" id="158543"/>
    <lineage>
        <taxon>Eukaryota</taxon>
        <taxon>Viridiplantae</taxon>
        <taxon>Streptophyta</taxon>
        <taxon>Embryophyta</taxon>
        <taxon>Tracheophyta</taxon>
        <taxon>Spermatophyta</taxon>
        <taxon>Magnoliopsida</taxon>
        <taxon>Magnoliidae</taxon>
        <taxon>Piperales</taxon>
        <taxon>Aristolochiaceae</taxon>
        <taxon>Aristolochia</taxon>
    </lineage>
</organism>
<dbReference type="Gene3D" id="3.90.20.20">
    <property type="match status" value="1"/>
</dbReference>
<keyword evidence="9" id="KW-0175">Coiled coil</keyword>
<dbReference type="EMBL" id="JAINDJ010000006">
    <property type="protein sequence ID" value="KAG9444036.1"/>
    <property type="molecule type" value="Genomic_DNA"/>
</dbReference>
<dbReference type="Pfam" id="PF01025">
    <property type="entry name" value="GrpE"/>
    <property type="match status" value="1"/>
</dbReference>
<evidence type="ECO:0000256" key="5">
    <source>
        <dbReference type="ARBA" id="ARBA00023016"/>
    </source>
</evidence>
<feature type="coiled-coil region" evidence="9">
    <location>
        <begin position="102"/>
        <end position="129"/>
    </location>
</feature>
<evidence type="ECO:0000256" key="3">
    <source>
        <dbReference type="ARBA" id="ARBA00011738"/>
    </source>
</evidence>
<dbReference type="InterPro" id="IPR013805">
    <property type="entry name" value="GrpE_CC"/>
</dbReference>
<dbReference type="AlphaFoldDB" id="A0AAV7E6K2"/>
<dbReference type="GO" id="GO:0006457">
    <property type="term" value="P:protein folding"/>
    <property type="evidence" value="ECO:0007669"/>
    <property type="project" value="InterPro"/>
</dbReference>
<gene>
    <name evidence="11" type="ORF">H6P81_015376</name>
</gene>
<evidence type="ECO:0000256" key="1">
    <source>
        <dbReference type="ARBA" id="ARBA00004496"/>
    </source>
</evidence>
<evidence type="ECO:0000313" key="11">
    <source>
        <dbReference type="EMBL" id="KAG9444036.1"/>
    </source>
</evidence>
<dbReference type="GO" id="GO:0000774">
    <property type="term" value="F:adenyl-nucleotide exchange factor activity"/>
    <property type="evidence" value="ECO:0007669"/>
    <property type="project" value="InterPro"/>
</dbReference>
<sequence length="289" mass="32416">MAAAFAPRSLSLVSAPRPSLQTPYKTPTLAILPVVRFRLRETCLGFQTVSPCARQSFSPRIKITDSETSAIVEEEDYADLPSVKRLIQVYKEAIQVGDEKTLDDIEVVIRALEDEKNELLQKVTTLSTDITSGKEKFLRLKADFENYRKRSDNDRLTLTSDVRGELIESLLALVDSFERARLQLKLETEKEKKIDTSYQGIYKQFVEVMRSLQVAVVETVGKPFDPSLHEAIAREESQLFKEGVVAEEISRGFRLGERLLRRAKVKVSTGPGPGKAPSTANKTTEQPGQ</sequence>